<gene>
    <name evidence="2" type="ORF">B0I35DRAFT_79051</name>
</gene>
<dbReference type="InterPro" id="IPR010730">
    <property type="entry name" value="HET"/>
</dbReference>
<dbReference type="PANTHER" id="PTHR33112:SF10">
    <property type="entry name" value="TOL"/>
    <property type="match status" value="1"/>
</dbReference>
<proteinExistence type="predicted"/>
<dbReference type="Pfam" id="PF06985">
    <property type="entry name" value="HET"/>
    <property type="match status" value="1"/>
</dbReference>
<feature type="domain" description="Heterokaryon incompatibility" evidence="1">
    <location>
        <begin position="77"/>
        <end position="235"/>
    </location>
</feature>
<dbReference type="OrthoDB" id="47007at2759"/>
<evidence type="ECO:0000313" key="2">
    <source>
        <dbReference type="EMBL" id="KAH7310806.1"/>
    </source>
</evidence>
<protein>
    <submittedName>
        <fullName evidence="2">Heterokaryon incompatibility protein-domain-containing protein</fullName>
    </submittedName>
</protein>
<dbReference type="Proteomes" id="UP000813444">
    <property type="component" value="Unassembled WGS sequence"/>
</dbReference>
<comment type="caution">
    <text evidence="2">The sequence shown here is derived from an EMBL/GenBank/DDBJ whole genome shotgun (WGS) entry which is preliminary data.</text>
</comment>
<dbReference type="AlphaFoldDB" id="A0A8K0WPC1"/>
<name>A0A8K0WPC1_9HYPO</name>
<keyword evidence="3" id="KW-1185">Reference proteome</keyword>
<dbReference type="PANTHER" id="PTHR33112">
    <property type="entry name" value="DOMAIN PROTEIN, PUTATIVE-RELATED"/>
    <property type="match status" value="1"/>
</dbReference>
<dbReference type="EMBL" id="JAGPNK010000012">
    <property type="protein sequence ID" value="KAH7310806.1"/>
    <property type="molecule type" value="Genomic_DNA"/>
</dbReference>
<reference evidence="2" key="1">
    <citation type="journal article" date="2021" name="Nat. Commun.">
        <title>Genetic determinants of endophytism in the Arabidopsis root mycobiome.</title>
        <authorList>
            <person name="Mesny F."/>
            <person name="Miyauchi S."/>
            <person name="Thiergart T."/>
            <person name="Pickel B."/>
            <person name="Atanasova L."/>
            <person name="Karlsson M."/>
            <person name="Huettel B."/>
            <person name="Barry K.W."/>
            <person name="Haridas S."/>
            <person name="Chen C."/>
            <person name="Bauer D."/>
            <person name="Andreopoulos W."/>
            <person name="Pangilinan J."/>
            <person name="LaButti K."/>
            <person name="Riley R."/>
            <person name="Lipzen A."/>
            <person name="Clum A."/>
            <person name="Drula E."/>
            <person name="Henrissat B."/>
            <person name="Kohler A."/>
            <person name="Grigoriev I.V."/>
            <person name="Martin F.M."/>
            <person name="Hacquard S."/>
        </authorList>
    </citation>
    <scope>NUCLEOTIDE SEQUENCE</scope>
    <source>
        <strain evidence="2">MPI-CAGE-CH-0235</strain>
    </source>
</reference>
<evidence type="ECO:0000313" key="3">
    <source>
        <dbReference type="Proteomes" id="UP000813444"/>
    </source>
</evidence>
<sequence length="619" mass="71312">MSRGPIMDFTQKHLDRCKRHHARCKASRPWLPKRLVKIEPRRYPTKYISLPTSSGELVNTTYTCRLVETKDGETGDYTALSYSWGDKSQLQNPASATKGRLKLKESNRDKLLKNIPLEQLAKSRRQGIQVAWELNYEYIWIDALCIMQDSNQDWAEAAKHVPAIYGNADLTILAGRSDNAHHGFLSLSSEAYPSSDTIQVKYSFVHETHQRTCFVGFERSREVGPASSRGWCFQEAAMARRMIIYGQKQLSFRCRERIDFEDGHFQFIGDTNHWYDLAFNNTDRSRQTAGIWRDQGLPEHEISQRIQAMELGRLWHAWYQMMGEYSRKNFFDPRDNHAALTGILILMQKVMEKRFGPGGARCVAGIWMADFPGSLLWRSDRIRDKRLPALVTPVMDESQVYRGPSWSWMALQGPIYYSKSDGRGRAGVIDPGQPRLIKPWDNQTPWVKGEWDPSVAYRKKHLTISVLQVRAFLCEVRISHLEATTQKIQAWHRVSTPDGTKEHTILLEKVSPPPTVRGRPAKAQQQRYEPWSLLGLLDRSYSKGSHDEIASRKLWAMSITSREGLLLERVSETRPRFRRLGVYLVEHPNDFYPNGALDPVSKCWAFTEGTIPLTKLEIE</sequence>
<accession>A0A8K0WPC1</accession>
<organism evidence="2 3">
    <name type="scientific">Stachybotrys elegans</name>
    <dbReference type="NCBI Taxonomy" id="80388"/>
    <lineage>
        <taxon>Eukaryota</taxon>
        <taxon>Fungi</taxon>
        <taxon>Dikarya</taxon>
        <taxon>Ascomycota</taxon>
        <taxon>Pezizomycotina</taxon>
        <taxon>Sordariomycetes</taxon>
        <taxon>Hypocreomycetidae</taxon>
        <taxon>Hypocreales</taxon>
        <taxon>Stachybotryaceae</taxon>
        <taxon>Stachybotrys</taxon>
    </lineage>
</organism>
<evidence type="ECO:0000259" key="1">
    <source>
        <dbReference type="Pfam" id="PF06985"/>
    </source>
</evidence>